<dbReference type="OrthoDB" id="5985073at2759"/>
<keyword evidence="2" id="KW-0732">Signal</keyword>
<gene>
    <name evidence="4" type="ORF">EUGRSUZ_H04326</name>
</gene>
<dbReference type="SUPFAM" id="SSF50685">
    <property type="entry name" value="Barwin-like endoglucanases"/>
    <property type="match status" value="1"/>
</dbReference>
<dbReference type="PANTHER" id="PTHR46351:SF3">
    <property type="entry name" value="WOUND-INDUCED PROTEIN WIN2"/>
    <property type="match status" value="1"/>
</dbReference>
<reference evidence="4" key="1">
    <citation type="submission" date="2013-07" db="EMBL/GenBank/DDBJ databases">
        <title>The genome of Eucalyptus grandis.</title>
        <authorList>
            <person name="Schmutz J."/>
            <person name="Hayes R."/>
            <person name="Myburg A."/>
            <person name="Tuskan G."/>
            <person name="Grattapaglia D."/>
            <person name="Rokhsar D.S."/>
        </authorList>
    </citation>
    <scope>NUCLEOTIDE SEQUENCE</scope>
    <source>
        <tissue evidence="4">Leaf extractions</tissue>
    </source>
</reference>
<dbReference type="EMBL" id="KK198760">
    <property type="protein sequence ID" value="KCW61592.1"/>
    <property type="molecule type" value="Genomic_DNA"/>
</dbReference>
<sequence>MGRFISIFMIVLVSVMAAALAQSASNVLATYNDYNPEQNHWDLNAVHAFCSTWDASMPLAWREEYGWTAFCGPVGPHGEASCGQCLSVTNMRTGAQATVRIIDQCSNGGLDLDAGMFQALDTDGSGNAQGHLIVDYQFVTC</sequence>
<dbReference type="InParanoid" id="A0A059B5U4"/>
<protein>
    <recommendedName>
        <fullName evidence="3">Barwin domain-containing protein</fullName>
    </recommendedName>
</protein>
<accession>A0A059B5U4</accession>
<dbReference type="KEGG" id="egr:104417639"/>
<feature type="signal peptide" evidence="2">
    <location>
        <begin position="1"/>
        <end position="23"/>
    </location>
</feature>
<dbReference type="Gramene" id="KCW61592">
    <property type="protein sequence ID" value="KCW61592"/>
    <property type="gene ID" value="EUGRSUZ_H04326"/>
</dbReference>
<evidence type="ECO:0000256" key="1">
    <source>
        <dbReference type="ARBA" id="ARBA00023157"/>
    </source>
</evidence>
<dbReference type="OMA" id="WREEYGW"/>
<dbReference type="PRINTS" id="PR00602">
    <property type="entry name" value="BARWIN"/>
</dbReference>
<feature type="domain" description="Barwin" evidence="3">
    <location>
        <begin position="22"/>
        <end position="141"/>
    </location>
</feature>
<feature type="chain" id="PRO_5001568342" description="Barwin domain-containing protein" evidence="2">
    <location>
        <begin position="24"/>
        <end position="141"/>
    </location>
</feature>
<keyword evidence="1" id="KW-1015">Disulfide bond</keyword>
<dbReference type="Pfam" id="PF00967">
    <property type="entry name" value="Barwin"/>
    <property type="match status" value="1"/>
</dbReference>
<evidence type="ECO:0000259" key="3">
    <source>
        <dbReference type="PROSITE" id="PS51174"/>
    </source>
</evidence>
<dbReference type="InterPro" id="IPR036908">
    <property type="entry name" value="RlpA-like_sf"/>
</dbReference>
<dbReference type="eggNOG" id="KOG4742">
    <property type="taxonomic scope" value="Eukaryota"/>
</dbReference>
<dbReference type="PROSITE" id="PS51174">
    <property type="entry name" value="BARWIN_3"/>
    <property type="match status" value="1"/>
</dbReference>
<dbReference type="InterPro" id="IPR044301">
    <property type="entry name" value="PR4"/>
</dbReference>
<dbReference type="InterPro" id="IPR001153">
    <property type="entry name" value="Barwin_dom"/>
</dbReference>
<dbReference type="GO" id="GO:0042742">
    <property type="term" value="P:defense response to bacterium"/>
    <property type="evidence" value="ECO:0007669"/>
    <property type="project" value="InterPro"/>
</dbReference>
<dbReference type="PANTHER" id="PTHR46351">
    <property type="entry name" value="WOUND-INDUCED PROTEIN WIN2"/>
    <property type="match status" value="1"/>
</dbReference>
<evidence type="ECO:0000313" key="4">
    <source>
        <dbReference type="EMBL" id="KCW61592.1"/>
    </source>
</evidence>
<dbReference type="STRING" id="71139.A0A059B5U4"/>
<dbReference type="Gene3D" id="2.40.40.10">
    <property type="entry name" value="RlpA-like domain"/>
    <property type="match status" value="1"/>
</dbReference>
<organism evidence="4">
    <name type="scientific">Eucalyptus grandis</name>
    <name type="common">Flooded gum</name>
    <dbReference type="NCBI Taxonomy" id="71139"/>
    <lineage>
        <taxon>Eukaryota</taxon>
        <taxon>Viridiplantae</taxon>
        <taxon>Streptophyta</taxon>
        <taxon>Embryophyta</taxon>
        <taxon>Tracheophyta</taxon>
        <taxon>Spermatophyta</taxon>
        <taxon>Magnoliopsida</taxon>
        <taxon>eudicotyledons</taxon>
        <taxon>Gunneridae</taxon>
        <taxon>Pentapetalae</taxon>
        <taxon>rosids</taxon>
        <taxon>malvids</taxon>
        <taxon>Myrtales</taxon>
        <taxon>Myrtaceae</taxon>
        <taxon>Myrtoideae</taxon>
        <taxon>Eucalypteae</taxon>
        <taxon>Eucalyptus</taxon>
    </lineage>
</organism>
<evidence type="ECO:0000256" key="2">
    <source>
        <dbReference type="SAM" id="SignalP"/>
    </source>
</evidence>
<proteinExistence type="predicted"/>
<dbReference type="GO" id="GO:0004540">
    <property type="term" value="F:RNA nuclease activity"/>
    <property type="evidence" value="ECO:0007669"/>
    <property type="project" value="InterPro"/>
</dbReference>
<dbReference type="AlphaFoldDB" id="A0A059B5U4"/>
<dbReference type="GO" id="GO:0050832">
    <property type="term" value="P:defense response to fungus"/>
    <property type="evidence" value="ECO:0007669"/>
    <property type="project" value="InterPro"/>
</dbReference>
<name>A0A059B5U4_EUCGR</name>